<dbReference type="InterPro" id="IPR045380">
    <property type="entry name" value="LD_TPept_scaffold_dom"/>
</dbReference>
<dbReference type="Gene3D" id="2.40.440.10">
    <property type="entry name" value="L,D-transpeptidase catalytic domain-like"/>
    <property type="match status" value="1"/>
</dbReference>
<dbReference type="InterPro" id="IPR002477">
    <property type="entry name" value="Peptidoglycan-bd-like"/>
</dbReference>
<dbReference type="GO" id="GO:0071555">
    <property type="term" value="P:cell wall organization"/>
    <property type="evidence" value="ECO:0007669"/>
    <property type="project" value="UniProtKB-UniRule"/>
</dbReference>
<dbReference type="UniPathway" id="UPA00219"/>
<dbReference type="PANTHER" id="PTHR41533:SF2">
    <property type="entry name" value="BLR7131 PROTEIN"/>
    <property type="match status" value="1"/>
</dbReference>
<evidence type="ECO:0000256" key="1">
    <source>
        <dbReference type="ARBA" id="ARBA00004752"/>
    </source>
</evidence>
<name>A0A5B8XQ72_9DELT</name>
<keyword evidence="4 6" id="KW-0573">Peptidoglycan synthesis</keyword>
<comment type="pathway">
    <text evidence="1 6">Cell wall biogenesis; peptidoglycan biosynthesis.</text>
</comment>
<dbReference type="RefSeq" id="WP_146958793.1">
    <property type="nucleotide sequence ID" value="NZ_CP042467.1"/>
</dbReference>
<feature type="active site" description="Proton donor/acceptor" evidence="6">
    <location>
        <position position="429"/>
    </location>
</feature>
<dbReference type="GO" id="GO:0016740">
    <property type="term" value="F:transferase activity"/>
    <property type="evidence" value="ECO:0007669"/>
    <property type="project" value="UniProtKB-KW"/>
</dbReference>
<sequence>MKHRYYLFAAGLLAGAFTQSCGDSTPPAEPPQSTAAPKIVESPKVVEPALDALVKSKLANQRWEFQGLLADAYQARGYSPVWHHNSELSVQGQSLLAALLDAAPVHGLMLDLKLEKIRELRAQQSRQAQAEVDILLSEGALRFAQAMKYSNPVWEASLEADFLAVAKSPAGIHQFLADLPPHFEDYERLTHSLRRYQNFVDQGGWSELAAEIQGLKATGPLVPALKERLRAEGFWDDESSEAFGPKLRAAIIEYQQTHQLVEAGWITDETFRSLNISAETRRDQIRLSLERWRESPIGPNDTYIFVNIPDFHAEVWIDGDKQSRFKVVTGSTRTQWDAEREEHVMVSATPRISSTLEHVVFNPFWNVPNSIRTREIEPKMAENPEYADEMGFEIALDGTREYLRQRPGPLNALGQVKFMFANDHDVYLHDTPDKEFFNYPIRAFSHGCVRVDQPMELARLLVEERSPWPVSKIDEWMAKPEETWVRLTKPVPIHIDYIVVRADEAGRTHFFADIYKLDKERLSSPLGTD</sequence>
<reference evidence="8 9" key="1">
    <citation type="submission" date="2019-08" db="EMBL/GenBank/DDBJ databases">
        <authorList>
            <person name="Liang Q."/>
        </authorList>
    </citation>
    <scope>NUCLEOTIDE SEQUENCE [LARGE SCALE GENOMIC DNA]</scope>
    <source>
        <strain evidence="8 9">V1718</strain>
    </source>
</reference>
<dbReference type="InterPro" id="IPR052905">
    <property type="entry name" value="LD-transpeptidase_YkuD-like"/>
</dbReference>
<evidence type="ECO:0000256" key="4">
    <source>
        <dbReference type="ARBA" id="ARBA00022984"/>
    </source>
</evidence>
<dbReference type="InterPro" id="IPR038063">
    <property type="entry name" value="Transpep_catalytic_dom"/>
</dbReference>
<dbReference type="Gene3D" id="1.10.101.10">
    <property type="entry name" value="PGBD-like superfamily/PGBD"/>
    <property type="match status" value="1"/>
</dbReference>
<dbReference type="SUPFAM" id="SSF141523">
    <property type="entry name" value="L,D-transpeptidase catalytic domain-like"/>
    <property type="match status" value="1"/>
</dbReference>
<evidence type="ECO:0000313" key="9">
    <source>
        <dbReference type="Proteomes" id="UP000321595"/>
    </source>
</evidence>
<dbReference type="PANTHER" id="PTHR41533">
    <property type="entry name" value="L,D-TRANSPEPTIDASE HI_1667-RELATED"/>
    <property type="match status" value="1"/>
</dbReference>
<keyword evidence="5 6" id="KW-0961">Cell wall biogenesis/degradation</keyword>
<dbReference type="Proteomes" id="UP000321595">
    <property type="component" value="Chromosome"/>
</dbReference>
<dbReference type="GO" id="GO:0008360">
    <property type="term" value="P:regulation of cell shape"/>
    <property type="evidence" value="ECO:0007669"/>
    <property type="project" value="UniProtKB-UniRule"/>
</dbReference>
<dbReference type="InterPro" id="IPR036366">
    <property type="entry name" value="PGBDSf"/>
</dbReference>
<dbReference type="Pfam" id="PF03734">
    <property type="entry name" value="YkuD"/>
    <property type="match status" value="1"/>
</dbReference>
<dbReference type="InterPro" id="IPR005490">
    <property type="entry name" value="LD_TPept_cat_dom"/>
</dbReference>
<dbReference type="KEGG" id="bbae:FRD01_07605"/>
<dbReference type="OrthoDB" id="9778545at2"/>
<evidence type="ECO:0000256" key="3">
    <source>
        <dbReference type="ARBA" id="ARBA00022960"/>
    </source>
</evidence>
<protein>
    <submittedName>
        <fullName evidence="8">L,D-transpeptidase family protein</fullName>
    </submittedName>
</protein>
<dbReference type="CDD" id="cd16913">
    <property type="entry name" value="YkuD_like"/>
    <property type="match status" value="1"/>
</dbReference>
<dbReference type="Pfam" id="PF20142">
    <property type="entry name" value="Scaffold"/>
    <property type="match status" value="1"/>
</dbReference>
<evidence type="ECO:0000313" key="8">
    <source>
        <dbReference type="EMBL" id="QED27108.1"/>
    </source>
</evidence>
<accession>A0A5B8XQ72</accession>
<proteinExistence type="predicted"/>
<evidence type="ECO:0000259" key="7">
    <source>
        <dbReference type="PROSITE" id="PS52029"/>
    </source>
</evidence>
<keyword evidence="2" id="KW-0808">Transferase</keyword>
<dbReference type="EMBL" id="CP042467">
    <property type="protein sequence ID" value="QED27108.1"/>
    <property type="molecule type" value="Genomic_DNA"/>
</dbReference>
<dbReference type="InterPro" id="IPR036365">
    <property type="entry name" value="PGBD-like_sf"/>
</dbReference>
<feature type="active site" description="Nucleophile" evidence="6">
    <location>
        <position position="448"/>
    </location>
</feature>
<keyword evidence="9" id="KW-1185">Reference proteome</keyword>
<dbReference type="SUPFAM" id="SSF47090">
    <property type="entry name" value="PGBD-like"/>
    <property type="match status" value="1"/>
</dbReference>
<dbReference type="PROSITE" id="PS51257">
    <property type="entry name" value="PROKAR_LIPOPROTEIN"/>
    <property type="match status" value="1"/>
</dbReference>
<evidence type="ECO:0000256" key="6">
    <source>
        <dbReference type="PROSITE-ProRule" id="PRU01373"/>
    </source>
</evidence>
<dbReference type="GO" id="GO:0009252">
    <property type="term" value="P:peptidoglycan biosynthetic process"/>
    <property type="evidence" value="ECO:0007669"/>
    <property type="project" value="UniProtKB-UniPathway"/>
</dbReference>
<evidence type="ECO:0000256" key="5">
    <source>
        <dbReference type="ARBA" id="ARBA00023316"/>
    </source>
</evidence>
<evidence type="ECO:0000256" key="2">
    <source>
        <dbReference type="ARBA" id="ARBA00022679"/>
    </source>
</evidence>
<dbReference type="Pfam" id="PF01471">
    <property type="entry name" value="PG_binding_1"/>
    <property type="match status" value="1"/>
</dbReference>
<keyword evidence="3 6" id="KW-0133">Cell shape</keyword>
<dbReference type="AlphaFoldDB" id="A0A5B8XQ72"/>
<organism evidence="8 9">
    <name type="scientific">Microvenator marinus</name>
    <dbReference type="NCBI Taxonomy" id="2600177"/>
    <lineage>
        <taxon>Bacteria</taxon>
        <taxon>Deltaproteobacteria</taxon>
        <taxon>Bradymonadales</taxon>
        <taxon>Microvenatoraceae</taxon>
        <taxon>Microvenator</taxon>
    </lineage>
</organism>
<feature type="domain" description="L,D-TPase catalytic" evidence="7">
    <location>
        <begin position="302"/>
        <end position="471"/>
    </location>
</feature>
<dbReference type="PROSITE" id="PS52029">
    <property type="entry name" value="LD_TPASE"/>
    <property type="match status" value="1"/>
</dbReference>
<gene>
    <name evidence="8" type="ORF">FRD01_07605</name>
</gene>